<protein>
    <submittedName>
        <fullName evidence="2">Uncharacterized protein</fullName>
    </submittedName>
</protein>
<feature type="region of interest" description="Disordered" evidence="1">
    <location>
        <begin position="1"/>
        <end position="40"/>
    </location>
</feature>
<feature type="compositionally biased region" description="Basic and acidic residues" evidence="1">
    <location>
        <begin position="121"/>
        <end position="131"/>
    </location>
</feature>
<evidence type="ECO:0000256" key="1">
    <source>
        <dbReference type="SAM" id="MobiDB-lite"/>
    </source>
</evidence>
<organism evidence="2 3">
    <name type="scientific">Eragrostis curvula</name>
    <name type="common">weeping love grass</name>
    <dbReference type="NCBI Taxonomy" id="38414"/>
    <lineage>
        <taxon>Eukaryota</taxon>
        <taxon>Viridiplantae</taxon>
        <taxon>Streptophyta</taxon>
        <taxon>Embryophyta</taxon>
        <taxon>Tracheophyta</taxon>
        <taxon>Spermatophyta</taxon>
        <taxon>Magnoliopsida</taxon>
        <taxon>Liliopsida</taxon>
        <taxon>Poales</taxon>
        <taxon>Poaceae</taxon>
        <taxon>PACMAD clade</taxon>
        <taxon>Chloridoideae</taxon>
        <taxon>Eragrostideae</taxon>
        <taxon>Eragrostidinae</taxon>
        <taxon>Eragrostis</taxon>
    </lineage>
</organism>
<evidence type="ECO:0000313" key="2">
    <source>
        <dbReference type="EMBL" id="TVU06190.1"/>
    </source>
</evidence>
<sequence>MARAYTGTPASHSEAAPFRAVARPRAGPRRPVPLSSVSHHRTTTRLPEIHPQHPVFGQINAHAAKMDSVASLEDMDAIDSVDLMVCAPNFTDLHLEVAKGRKKFEAELQKHHSLMVNHDEEMAGNGCDRKGGAMPTLPRSPRSSSASRAALATYYPVAGRFATEQLLVVQPRLLLLRVADGGGGACARGLDGGGGWAVRQGEEVGTSTRGRWVDALSRPNSRSPPVRLQKWATFWVLRCGHTKERSAGGMVWVARAALRLTTC</sequence>
<feature type="region of interest" description="Disordered" evidence="1">
    <location>
        <begin position="121"/>
        <end position="143"/>
    </location>
</feature>
<feature type="compositionally biased region" description="Low complexity" evidence="1">
    <location>
        <begin position="15"/>
        <end position="25"/>
    </location>
</feature>
<dbReference type="Proteomes" id="UP000324897">
    <property type="component" value="Unassembled WGS sequence"/>
</dbReference>
<proteinExistence type="predicted"/>
<keyword evidence="3" id="KW-1185">Reference proteome</keyword>
<dbReference type="EMBL" id="RWGY01000051">
    <property type="protein sequence ID" value="TVU06190.1"/>
    <property type="molecule type" value="Genomic_DNA"/>
</dbReference>
<dbReference type="AlphaFoldDB" id="A0A5J9T495"/>
<reference evidence="2 3" key="1">
    <citation type="journal article" date="2019" name="Sci. Rep.">
        <title>A high-quality genome of Eragrostis curvula grass provides insights into Poaceae evolution and supports new strategies to enhance forage quality.</title>
        <authorList>
            <person name="Carballo J."/>
            <person name="Santos B.A.C.M."/>
            <person name="Zappacosta D."/>
            <person name="Garbus I."/>
            <person name="Selva J.P."/>
            <person name="Gallo C.A."/>
            <person name="Diaz A."/>
            <person name="Albertini E."/>
            <person name="Caccamo M."/>
            <person name="Echenique V."/>
        </authorList>
    </citation>
    <scope>NUCLEOTIDE SEQUENCE [LARGE SCALE GENOMIC DNA]</scope>
    <source>
        <strain evidence="3">cv. Victoria</strain>
        <tissue evidence="2">Leaf</tissue>
    </source>
</reference>
<gene>
    <name evidence="2" type="ORF">EJB05_49389</name>
</gene>
<evidence type="ECO:0000313" key="3">
    <source>
        <dbReference type="Proteomes" id="UP000324897"/>
    </source>
</evidence>
<dbReference type="Gramene" id="TVU06190">
    <property type="protein sequence ID" value="TVU06190"/>
    <property type="gene ID" value="EJB05_49389"/>
</dbReference>
<comment type="caution">
    <text evidence="2">The sequence shown here is derived from an EMBL/GenBank/DDBJ whole genome shotgun (WGS) entry which is preliminary data.</text>
</comment>
<name>A0A5J9T495_9POAL</name>
<feature type="non-terminal residue" evidence="2">
    <location>
        <position position="1"/>
    </location>
</feature>
<accession>A0A5J9T495</accession>